<evidence type="ECO:0000313" key="2">
    <source>
        <dbReference type="Proteomes" id="UP001446871"/>
    </source>
</evidence>
<evidence type="ECO:0008006" key="3">
    <source>
        <dbReference type="Google" id="ProtNLM"/>
    </source>
</evidence>
<comment type="caution">
    <text evidence="1">The sequence shown here is derived from an EMBL/GenBank/DDBJ whole genome shotgun (WGS) entry which is preliminary data.</text>
</comment>
<name>A0ABR1UDV1_9PEZI</name>
<proteinExistence type="predicted"/>
<protein>
    <recommendedName>
        <fullName evidence="3">C2H2-type domain-containing protein</fullName>
    </recommendedName>
</protein>
<reference evidence="1 2" key="1">
    <citation type="submission" date="2023-01" db="EMBL/GenBank/DDBJ databases">
        <title>Analysis of 21 Apiospora genomes using comparative genomics revels a genus with tremendous synthesis potential of carbohydrate active enzymes and secondary metabolites.</title>
        <authorList>
            <person name="Sorensen T."/>
        </authorList>
    </citation>
    <scope>NUCLEOTIDE SEQUENCE [LARGE SCALE GENOMIC DNA]</scope>
    <source>
        <strain evidence="1 2">CBS 83171</strain>
    </source>
</reference>
<dbReference type="EMBL" id="JAQQWM010000007">
    <property type="protein sequence ID" value="KAK8057085.1"/>
    <property type="molecule type" value="Genomic_DNA"/>
</dbReference>
<gene>
    <name evidence="1" type="ORF">PG996_011022</name>
</gene>
<accession>A0ABR1UDV1</accession>
<evidence type="ECO:0000313" key="1">
    <source>
        <dbReference type="EMBL" id="KAK8057085.1"/>
    </source>
</evidence>
<keyword evidence="2" id="KW-1185">Reference proteome</keyword>
<sequence length="214" mass="24051">MIAQHTQIPQDTKSLQPPLVRSTMHYHYVLRSLVSKQSLLGLPSLDFLAFKEEFGPTAFMCHTNGCEKSVSGFSSHDFLKGHEARHSQPLHCFETGCSYNDVGFRTPRELRNHARKRHPFSSEFPVPKRLRSRLEVVPDMPEHDEPEPPTQTPITAAPAVQLDPSQGYMENPGDDNVLHDFDFDSFLHDNDGVDGGFDFNPSTFMEGLGEIGAE</sequence>
<dbReference type="Proteomes" id="UP001446871">
    <property type="component" value="Unassembled WGS sequence"/>
</dbReference>
<organism evidence="1 2">
    <name type="scientific">Apiospora saccharicola</name>
    <dbReference type="NCBI Taxonomy" id="335842"/>
    <lineage>
        <taxon>Eukaryota</taxon>
        <taxon>Fungi</taxon>
        <taxon>Dikarya</taxon>
        <taxon>Ascomycota</taxon>
        <taxon>Pezizomycotina</taxon>
        <taxon>Sordariomycetes</taxon>
        <taxon>Xylariomycetidae</taxon>
        <taxon>Amphisphaeriales</taxon>
        <taxon>Apiosporaceae</taxon>
        <taxon>Apiospora</taxon>
    </lineage>
</organism>